<gene>
    <name evidence="1" type="ORF">EDF85_2537</name>
</gene>
<reference evidence="1 2" key="1">
    <citation type="submission" date="2018-11" db="EMBL/GenBank/DDBJ databases">
        <title>Genomic analyses of the natural microbiome of Caenorhabditis elegans.</title>
        <authorList>
            <person name="Samuel B."/>
        </authorList>
    </citation>
    <scope>NUCLEOTIDE SEQUENCE [LARGE SCALE GENOMIC DNA]</scope>
    <source>
        <strain evidence="1 2">BIGb0473</strain>
    </source>
</reference>
<proteinExistence type="predicted"/>
<comment type="caution">
    <text evidence="1">The sequence shown here is derived from an EMBL/GenBank/DDBJ whole genome shotgun (WGS) entry which is preliminary data.</text>
</comment>
<sequence>MNCQCALAVQALEAAWRAVAGQSESAQFEPAAGALTTPR</sequence>
<evidence type="ECO:0000313" key="1">
    <source>
        <dbReference type="EMBL" id="ROQ49753.1"/>
    </source>
</evidence>
<dbReference type="EMBL" id="RJUR01000013">
    <property type="protein sequence ID" value="ROQ49753.1"/>
    <property type="molecule type" value="Genomic_DNA"/>
</dbReference>
<accession>A0A9X8EGD4</accession>
<organism evidence="1 2">
    <name type="scientific">Pseudomonas putida</name>
    <name type="common">Arthrobacter siderocapsulatus</name>
    <dbReference type="NCBI Taxonomy" id="303"/>
    <lineage>
        <taxon>Bacteria</taxon>
        <taxon>Pseudomonadati</taxon>
        <taxon>Pseudomonadota</taxon>
        <taxon>Gammaproteobacteria</taxon>
        <taxon>Pseudomonadales</taxon>
        <taxon>Pseudomonadaceae</taxon>
        <taxon>Pseudomonas</taxon>
    </lineage>
</organism>
<protein>
    <submittedName>
        <fullName evidence="1">Uncharacterized protein</fullName>
    </submittedName>
</protein>
<name>A0A9X8EGD4_PSEPU</name>
<evidence type="ECO:0000313" key="2">
    <source>
        <dbReference type="Proteomes" id="UP000269115"/>
    </source>
</evidence>
<dbReference type="AlphaFoldDB" id="A0A9X8EGD4"/>
<dbReference type="Proteomes" id="UP000269115">
    <property type="component" value="Unassembled WGS sequence"/>
</dbReference>